<dbReference type="InterPro" id="IPR029034">
    <property type="entry name" value="Cystine-knot_cytokine"/>
</dbReference>
<dbReference type="RefSeq" id="XP_013783375.1">
    <property type="nucleotide sequence ID" value="XM_013927921.1"/>
</dbReference>
<dbReference type="InterPro" id="IPR052876">
    <property type="entry name" value="Insect_Hormone_Regulators"/>
</dbReference>
<dbReference type="SUPFAM" id="SSF57501">
    <property type="entry name" value="Cystine-knot cytokines"/>
    <property type="match status" value="1"/>
</dbReference>
<dbReference type="Proteomes" id="UP000694941">
    <property type="component" value="Unplaced"/>
</dbReference>
<dbReference type="PANTHER" id="PTHR39940">
    <property type="entry name" value="PROTHORACICOTROPIC HORMONE, ISOFORM F"/>
    <property type="match status" value="1"/>
</dbReference>
<proteinExistence type="predicted"/>
<organism evidence="1 2">
    <name type="scientific">Limulus polyphemus</name>
    <name type="common">Atlantic horseshoe crab</name>
    <dbReference type="NCBI Taxonomy" id="6850"/>
    <lineage>
        <taxon>Eukaryota</taxon>
        <taxon>Metazoa</taxon>
        <taxon>Ecdysozoa</taxon>
        <taxon>Arthropoda</taxon>
        <taxon>Chelicerata</taxon>
        <taxon>Merostomata</taxon>
        <taxon>Xiphosura</taxon>
        <taxon>Limulidae</taxon>
        <taxon>Limulus</taxon>
    </lineage>
</organism>
<dbReference type="PANTHER" id="PTHR39940:SF1">
    <property type="entry name" value="PROTHORACICOTROPIC HORMONE, ISOFORM F"/>
    <property type="match status" value="1"/>
</dbReference>
<dbReference type="GeneID" id="106467562"/>
<sequence>ALRILKKPDERIPKLYAGDNLTLSSHNARAKRSSDVNFVVSKKDCVSVTPRALHRLLGPAFNSRYMSVEKPSNFFRENQRVKSTGQGLKTLPSDQGHTVEESEPFSVGAGFVRSVPSNFNFYLSNNNTVWPMEENISMYISSEKRSPHLKRNPRGTGGTVSTGSPWGCPSEIRWFDLGEDHFPRYLRSVACTNERCWFGHFYCRPKAFTVKILRRKKNCVKQNGDSAHKESLDGDQELPPELQEQWEFEERAVTFCCECTV</sequence>
<evidence type="ECO:0000313" key="1">
    <source>
        <dbReference type="Proteomes" id="UP000694941"/>
    </source>
</evidence>
<feature type="non-terminal residue" evidence="2">
    <location>
        <position position="1"/>
    </location>
</feature>
<accession>A0ABM1BJS4</accession>
<gene>
    <name evidence="2" type="primary">LOC106467562</name>
</gene>
<name>A0ABM1BJS4_LIMPO</name>
<protein>
    <submittedName>
        <fullName evidence="2">Protein trunk-like</fullName>
    </submittedName>
</protein>
<reference evidence="2" key="1">
    <citation type="submission" date="2025-08" db="UniProtKB">
        <authorList>
            <consortium name="RefSeq"/>
        </authorList>
    </citation>
    <scope>IDENTIFICATION</scope>
    <source>
        <tissue evidence="2">Muscle</tissue>
    </source>
</reference>
<evidence type="ECO:0000313" key="2">
    <source>
        <dbReference type="RefSeq" id="XP_013783375.1"/>
    </source>
</evidence>
<keyword evidence="1" id="KW-1185">Reference proteome</keyword>
<dbReference type="Gene3D" id="2.10.90.10">
    <property type="entry name" value="Cystine-knot cytokines"/>
    <property type="match status" value="1"/>
</dbReference>